<dbReference type="InterPro" id="IPR050114">
    <property type="entry name" value="UPF0173_UPF0282_UlaG_hydrolase"/>
</dbReference>
<keyword evidence="3" id="KW-1185">Reference proteome</keyword>
<organism evidence="2 3">
    <name type="scientific">Dyella acidisoli</name>
    <dbReference type="NCBI Taxonomy" id="1867834"/>
    <lineage>
        <taxon>Bacteria</taxon>
        <taxon>Pseudomonadati</taxon>
        <taxon>Pseudomonadota</taxon>
        <taxon>Gammaproteobacteria</taxon>
        <taxon>Lysobacterales</taxon>
        <taxon>Rhodanobacteraceae</taxon>
        <taxon>Dyella</taxon>
    </lineage>
</organism>
<dbReference type="PANTHER" id="PTHR43546:SF3">
    <property type="entry name" value="UPF0173 METAL-DEPENDENT HYDROLASE MJ1163"/>
    <property type="match status" value="1"/>
</dbReference>
<evidence type="ECO:0000313" key="3">
    <source>
        <dbReference type="Proteomes" id="UP001156670"/>
    </source>
</evidence>
<comment type="caution">
    <text evidence="2">The sequence shown here is derived from an EMBL/GenBank/DDBJ whole genome shotgun (WGS) entry which is preliminary data.</text>
</comment>
<protein>
    <recommendedName>
        <fullName evidence="1">Metallo-beta-lactamase domain-containing protein</fullName>
    </recommendedName>
</protein>
<proteinExistence type="predicted"/>
<dbReference type="Proteomes" id="UP001156670">
    <property type="component" value="Unassembled WGS sequence"/>
</dbReference>
<evidence type="ECO:0000259" key="1">
    <source>
        <dbReference type="Pfam" id="PF12706"/>
    </source>
</evidence>
<dbReference type="Pfam" id="PF12706">
    <property type="entry name" value="Lactamase_B_2"/>
    <property type="match status" value="1"/>
</dbReference>
<evidence type="ECO:0000313" key="2">
    <source>
        <dbReference type="EMBL" id="GLQ95160.1"/>
    </source>
</evidence>
<dbReference type="EMBL" id="BSOB01000057">
    <property type="protein sequence ID" value="GLQ95160.1"/>
    <property type="molecule type" value="Genomic_DNA"/>
</dbReference>
<gene>
    <name evidence="2" type="ORF">GCM10007901_41150</name>
</gene>
<dbReference type="InterPro" id="IPR036866">
    <property type="entry name" value="RibonucZ/Hydroxyglut_hydro"/>
</dbReference>
<accession>A0ABQ5XXL8</accession>
<dbReference type="PANTHER" id="PTHR43546">
    <property type="entry name" value="UPF0173 METAL-DEPENDENT HYDROLASE MJ1163-RELATED"/>
    <property type="match status" value="1"/>
</dbReference>
<name>A0ABQ5XXL8_9GAMM</name>
<dbReference type="InterPro" id="IPR001279">
    <property type="entry name" value="Metallo-B-lactamas"/>
</dbReference>
<dbReference type="Gene3D" id="3.60.15.10">
    <property type="entry name" value="Ribonuclease Z/Hydroxyacylglutathione hydrolase-like"/>
    <property type="match status" value="1"/>
</dbReference>
<sequence length="258" mass="27740">MLAAQAPTPALAPSLRAQKLAWAGVRLQLPSGSLFLDPLVSKDVWGDALKDPMIPVGGASGDRFVLVTHRHPDHCDPEAIRQALGDSGTLVYASQTGIPNVAGVKMRAAAMYEPMLLGDFTATAVPAVDGYGDPQVSWIVTAGGRRIIHCGDTLWHGAWWHIGRQYGPFDAAFLPINGAKFSWRKPVTDVPAVMTAEQAIAASVVVGARLVVPIHYGVVGAEGYAEDIHAVDELRSFARQRHVDIEILKPGDWIAWRS</sequence>
<dbReference type="SUPFAM" id="SSF56281">
    <property type="entry name" value="Metallo-hydrolase/oxidoreductase"/>
    <property type="match status" value="1"/>
</dbReference>
<feature type="domain" description="Metallo-beta-lactamase" evidence="1">
    <location>
        <begin position="61"/>
        <end position="216"/>
    </location>
</feature>
<reference evidence="3" key="1">
    <citation type="journal article" date="2019" name="Int. J. Syst. Evol. Microbiol.">
        <title>The Global Catalogue of Microorganisms (GCM) 10K type strain sequencing project: providing services to taxonomists for standard genome sequencing and annotation.</title>
        <authorList>
            <consortium name="The Broad Institute Genomics Platform"/>
            <consortium name="The Broad Institute Genome Sequencing Center for Infectious Disease"/>
            <person name="Wu L."/>
            <person name="Ma J."/>
        </authorList>
    </citation>
    <scope>NUCLEOTIDE SEQUENCE [LARGE SCALE GENOMIC DNA]</scope>
    <source>
        <strain evidence="3">NBRC 111980</strain>
    </source>
</reference>